<dbReference type="EMBL" id="CP001643">
    <property type="protein sequence ID" value="ACU85912.1"/>
    <property type="molecule type" value="Genomic_DNA"/>
</dbReference>
<proteinExistence type="inferred from homology"/>
<dbReference type="STRING" id="446465.Bfae_21050"/>
<feature type="transmembrane region" description="Helical" evidence="7">
    <location>
        <begin position="91"/>
        <end position="113"/>
    </location>
</feature>
<dbReference type="PANTHER" id="PTHR40074">
    <property type="entry name" value="O-ACETYLTRANSFERASE WECH"/>
    <property type="match status" value="1"/>
</dbReference>
<feature type="transmembrane region" description="Helical" evidence="7">
    <location>
        <begin position="287"/>
        <end position="306"/>
    </location>
</feature>
<protein>
    <submittedName>
        <fullName evidence="9">Predicted membrane protein</fullName>
    </submittedName>
</protein>
<name>C7MEA5_BRAFD</name>
<evidence type="ECO:0000259" key="8">
    <source>
        <dbReference type="Pfam" id="PF01757"/>
    </source>
</evidence>
<reference evidence="9 10" key="1">
    <citation type="journal article" date="2009" name="Stand. Genomic Sci.">
        <title>Complete genome sequence of Brachybacterium faecium type strain (Schefferle 6-10).</title>
        <authorList>
            <person name="Lapidus A."/>
            <person name="Pukall R."/>
            <person name="Labuttii K."/>
            <person name="Copeland A."/>
            <person name="Del Rio T.G."/>
            <person name="Nolan M."/>
            <person name="Chen F."/>
            <person name="Lucas S."/>
            <person name="Tice H."/>
            <person name="Cheng J.F."/>
            <person name="Bruce D."/>
            <person name="Goodwin L."/>
            <person name="Pitluck S."/>
            <person name="Rohde M."/>
            <person name="Goker M."/>
            <person name="Pati A."/>
            <person name="Ivanova N."/>
            <person name="Mavrommatis K."/>
            <person name="Chen A."/>
            <person name="Palaniappan K."/>
            <person name="D'haeseleer P."/>
            <person name="Chain P."/>
            <person name="Bristow J."/>
            <person name="Eisen J.A."/>
            <person name="Markowitz V."/>
            <person name="Hugenholtz P."/>
            <person name="Kyrpides N.C."/>
            <person name="Klenk H.P."/>
        </authorList>
    </citation>
    <scope>NUCLEOTIDE SEQUENCE [LARGE SCALE GENOMIC DNA]</scope>
    <source>
        <strain evidence="10">ATCC 43885 / DSM 4810 / JCM 11609 / LMG 19847 / NBRC 14762 / NCIMB 9860 / 6-10</strain>
    </source>
</reference>
<dbReference type="InterPro" id="IPR002656">
    <property type="entry name" value="Acyl_transf_3_dom"/>
</dbReference>
<evidence type="ECO:0000256" key="2">
    <source>
        <dbReference type="ARBA" id="ARBA00007400"/>
    </source>
</evidence>
<dbReference type="KEGG" id="bfa:Bfae_21050"/>
<evidence type="ECO:0000256" key="6">
    <source>
        <dbReference type="ARBA" id="ARBA00023136"/>
    </source>
</evidence>
<dbReference type="GO" id="GO:0009246">
    <property type="term" value="P:enterobacterial common antigen biosynthetic process"/>
    <property type="evidence" value="ECO:0007669"/>
    <property type="project" value="TreeGrafter"/>
</dbReference>
<keyword evidence="4 7" id="KW-0812">Transmembrane</keyword>
<dbReference type="GO" id="GO:0016413">
    <property type="term" value="F:O-acetyltransferase activity"/>
    <property type="evidence" value="ECO:0007669"/>
    <property type="project" value="TreeGrafter"/>
</dbReference>
<evidence type="ECO:0000313" key="9">
    <source>
        <dbReference type="EMBL" id="ACU85912.1"/>
    </source>
</evidence>
<feature type="transmembrane region" description="Helical" evidence="7">
    <location>
        <begin position="249"/>
        <end position="266"/>
    </location>
</feature>
<dbReference type="GO" id="GO:0005886">
    <property type="term" value="C:plasma membrane"/>
    <property type="evidence" value="ECO:0007669"/>
    <property type="project" value="UniProtKB-SubCell"/>
</dbReference>
<feature type="domain" description="Acyltransferase 3" evidence="8">
    <location>
        <begin position="13"/>
        <end position="337"/>
    </location>
</feature>
<evidence type="ECO:0000313" key="10">
    <source>
        <dbReference type="Proteomes" id="UP000001919"/>
    </source>
</evidence>
<dbReference type="Proteomes" id="UP000001919">
    <property type="component" value="Chromosome"/>
</dbReference>
<keyword evidence="3" id="KW-1003">Cell membrane</keyword>
<feature type="transmembrane region" description="Helical" evidence="7">
    <location>
        <begin position="133"/>
        <end position="151"/>
    </location>
</feature>
<gene>
    <name evidence="9" type="ordered locus">Bfae_21050</name>
</gene>
<accession>C7MEA5</accession>
<feature type="transmembrane region" description="Helical" evidence="7">
    <location>
        <begin position="61"/>
        <end position="79"/>
    </location>
</feature>
<dbReference type="OrthoDB" id="4394033at2"/>
<comment type="subcellular location">
    <subcellularLocation>
        <location evidence="1">Cell membrane</location>
        <topology evidence="1">Multi-pass membrane protein</topology>
    </subcellularLocation>
</comment>
<dbReference type="Pfam" id="PF01757">
    <property type="entry name" value="Acyl_transf_3"/>
    <property type="match status" value="1"/>
</dbReference>
<keyword evidence="10" id="KW-1185">Reference proteome</keyword>
<dbReference type="PANTHER" id="PTHR40074:SF4">
    <property type="entry name" value="INNER MEMBRANE PROTEIN YCFT"/>
    <property type="match status" value="1"/>
</dbReference>
<comment type="similarity">
    <text evidence="2">Belongs to the acyltransferase 3 family.</text>
</comment>
<feature type="transmembrane region" description="Helical" evidence="7">
    <location>
        <begin position="326"/>
        <end position="353"/>
    </location>
</feature>
<sequence>MTAHTSPAPEGRIAWLDLVRALSIVLVVLYHVGAGAGNLLLPADSTTAGQRWASLNLMLAPVRMPLFFMVSGMLAVRAVHRPWRAVVRPRLLDFAWPYLLWSALFAVTAWTRYAPLDPAGYMWDQVKVTLTAMGPYWFIAVLPVFFLVARCGRRRPRLLLAIAAAVYVAAWPLRALMLEVEAIPALAAEGMFRCTIYAVWYIAGYVLRDRIIARAERAHLAHGLVAAGLFLAVTLLRQEGGGGVLADRVLLAAATLSGLAAAVVLATRVVRIGAVARGGRWLGSRTLAIYLIHPLVINVAVVWYGHSALGEALRGSTLADVLLVPAVTLLAVLVAVAGHEIVARCGLGGVFAAPRRRRREDTGASVQR</sequence>
<feature type="transmembrane region" description="Helical" evidence="7">
    <location>
        <begin position="158"/>
        <end position="178"/>
    </location>
</feature>
<dbReference type="AlphaFoldDB" id="C7MEA5"/>
<feature type="transmembrane region" description="Helical" evidence="7">
    <location>
        <begin position="21"/>
        <end position="41"/>
    </location>
</feature>
<organism evidence="9 10">
    <name type="scientific">Brachybacterium faecium (strain ATCC 43885 / DSM 4810 / JCM 11609 / LMG 19847 / NBRC 14762 / NCIMB 9860 / 6-10)</name>
    <dbReference type="NCBI Taxonomy" id="446465"/>
    <lineage>
        <taxon>Bacteria</taxon>
        <taxon>Bacillati</taxon>
        <taxon>Actinomycetota</taxon>
        <taxon>Actinomycetes</taxon>
        <taxon>Micrococcales</taxon>
        <taxon>Dermabacteraceae</taxon>
        <taxon>Brachybacterium</taxon>
    </lineage>
</organism>
<evidence type="ECO:0000256" key="4">
    <source>
        <dbReference type="ARBA" id="ARBA00022692"/>
    </source>
</evidence>
<evidence type="ECO:0000256" key="3">
    <source>
        <dbReference type="ARBA" id="ARBA00022475"/>
    </source>
</evidence>
<evidence type="ECO:0000256" key="1">
    <source>
        <dbReference type="ARBA" id="ARBA00004651"/>
    </source>
</evidence>
<dbReference type="eggNOG" id="COG4763">
    <property type="taxonomic scope" value="Bacteria"/>
</dbReference>
<evidence type="ECO:0000256" key="7">
    <source>
        <dbReference type="SAM" id="Phobius"/>
    </source>
</evidence>
<feature type="transmembrane region" description="Helical" evidence="7">
    <location>
        <begin position="219"/>
        <end position="237"/>
    </location>
</feature>
<feature type="transmembrane region" description="Helical" evidence="7">
    <location>
        <begin position="190"/>
        <end position="207"/>
    </location>
</feature>
<dbReference type="PATRIC" id="fig|446465.5.peg.2090"/>
<evidence type="ECO:0000256" key="5">
    <source>
        <dbReference type="ARBA" id="ARBA00022989"/>
    </source>
</evidence>
<keyword evidence="6 7" id="KW-0472">Membrane</keyword>
<keyword evidence="5 7" id="KW-1133">Transmembrane helix</keyword>
<dbReference type="HOGENOM" id="CLU_023915_5_0_11"/>